<dbReference type="PIRSF" id="PIRSF010372">
    <property type="entry name" value="PaiB"/>
    <property type="match status" value="1"/>
</dbReference>
<reference evidence="1" key="1">
    <citation type="submission" date="2020-12" db="EMBL/GenBank/DDBJ databases">
        <title>The genome sequence of Inhella sp. 1Y17.</title>
        <authorList>
            <person name="Liu Y."/>
        </authorList>
    </citation>
    <scope>NUCLEOTIDE SEQUENCE</scope>
    <source>
        <strain evidence="1">1Y17</strain>
    </source>
</reference>
<dbReference type="RefSeq" id="WP_198111259.1">
    <property type="nucleotide sequence ID" value="NZ_JAEDAK010000007.1"/>
</dbReference>
<evidence type="ECO:0000313" key="2">
    <source>
        <dbReference type="Proteomes" id="UP000613266"/>
    </source>
</evidence>
<dbReference type="Pfam" id="PF04299">
    <property type="entry name" value="FMN_bind_2"/>
    <property type="match status" value="1"/>
</dbReference>
<dbReference type="EMBL" id="JAEDAK010000007">
    <property type="protein sequence ID" value="MBH9577481.1"/>
    <property type="molecule type" value="Genomic_DNA"/>
</dbReference>
<dbReference type="InterPro" id="IPR012349">
    <property type="entry name" value="Split_barrel_FMN-bd"/>
</dbReference>
<protein>
    <submittedName>
        <fullName evidence="1">FMN-binding negative transcriptional regulator</fullName>
    </submittedName>
</protein>
<keyword evidence="2" id="KW-1185">Reference proteome</keyword>
<proteinExistence type="predicted"/>
<evidence type="ECO:0000313" key="1">
    <source>
        <dbReference type="EMBL" id="MBH9577481.1"/>
    </source>
</evidence>
<dbReference type="Gene3D" id="2.30.110.10">
    <property type="entry name" value="Electron Transport, Fmn-binding Protein, Chain A"/>
    <property type="match status" value="1"/>
</dbReference>
<comment type="caution">
    <text evidence="1">The sequence shown here is derived from an EMBL/GenBank/DDBJ whole genome shotgun (WGS) entry which is preliminary data.</text>
</comment>
<sequence>MNPVAAFQPARPSEIDRLVAEYPLALVITAAADGSPQATPLPLVLQRDAQGEGVLVGHFSRKNPQLDLIRQQPRGLVAFSGAQGYIATSWFRDRRYAPTWNYEAVHFTVDIELDDRPEAAAAALETLIAHAEAPYPTPWCSQEMGPRFAQLAQYIVPFRARIVATEAQFKLGQGDPADVLADTYAGLARYGRHELAAAMRRHEQLQAQRAASA</sequence>
<dbReference type="PANTHER" id="PTHR35802">
    <property type="entry name" value="PROTEASE SYNTHASE AND SPORULATION PROTEIN PAI 2"/>
    <property type="match status" value="1"/>
</dbReference>
<name>A0A931J380_9BURK</name>
<dbReference type="InterPro" id="IPR007396">
    <property type="entry name" value="TR_PAI2-type"/>
</dbReference>
<dbReference type="Proteomes" id="UP000613266">
    <property type="component" value="Unassembled WGS sequence"/>
</dbReference>
<gene>
    <name evidence="1" type="ORF">I7X39_11270</name>
</gene>
<dbReference type="AlphaFoldDB" id="A0A931J380"/>
<organism evidence="1 2">
    <name type="scientific">Inhella proteolytica</name>
    <dbReference type="NCBI Taxonomy" id="2795029"/>
    <lineage>
        <taxon>Bacteria</taxon>
        <taxon>Pseudomonadati</taxon>
        <taxon>Pseudomonadota</taxon>
        <taxon>Betaproteobacteria</taxon>
        <taxon>Burkholderiales</taxon>
        <taxon>Sphaerotilaceae</taxon>
        <taxon>Inhella</taxon>
    </lineage>
</organism>
<dbReference type="PANTHER" id="PTHR35802:SF1">
    <property type="entry name" value="PROTEASE SYNTHASE AND SPORULATION PROTEIN PAI 2"/>
    <property type="match status" value="1"/>
</dbReference>
<accession>A0A931J380</accession>
<dbReference type="SUPFAM" id="SSF50475">
    <property type="entry name" value="FMN-binding split barrel"/>
    <property type="match status" value="1"/>
</dbReference>